<dbReference type="InterPro" id="IPR035979">
    <property type="entry name" value="RBD_domain_sf"/>
</dbReference>
<evidence type="ECO:0000256" key="4">
    <source>
        <dbReference type="SAM" id="SignalP"/>
    </source>
</evidence>
<feature type="region of interest" description="Disordered" evidence="3">
    <location>
        <begin position="529"/>
        <end position="591"/>
    </location>
</feature>
<evidence type="ECO:0000256" key="2">
    <source>
        <dbReference type="PROSITE-ProRule" id="PRU00176"/>
    </source>
</evidence>
<dbReference type="SUPFAM" id="SSF52954">
    <property type="entry name" value="Class II aaRS ABD-related"/>
    <property type="match status" value="1"/>
</dbReference>
<dbReference type="InterPro" id="IPR000504">
    <property type="entry name" value="RRM_dom"/>
</dbReference>
<keyword evidence="4" id="KW-0732">Signal</keyword>
<dbReference type="GO" id="GO:0003723">
    <property type="term" value="F:RNA binding"/>
    <property type="evidence" value="ECO:0007669"/>
    <property type="project" value="UniProtKB-UniRule"/>
</dbReference>
<dbReference type="Pfam" id="PF00076">
    <property type="entry name" value="RRM_1"/>
    <property type="match status" value="1"/>
</dbReference>
<feature type="compositionally biased region" description="Acidic residues" evidence="3">
    <location>
        <begin position="281"/>
        <end position="297"/>
    </location>
</feature>
<feature type="compositionally biased region" description="Polar residues" evidence="3">
    <location>
        <begin position="225"/>
        <end position="237"/>
    </location>
</feature>
<dbReference type="Gene3D" id="3.30.70.330">
    <property type="match status" value="1"/>
</dbReference>
<evidence type="ECO:0000256" key="1">
    <source>
        <dbReference type="ARBA" id="ARBA00022884"/>
    </source>
</evidence>
<feature type="compositionally biased region" description="Basic and acidic residues" evidence="3">
    <location>
        <begin position="375"/>
        <end position="401"/>
    </location>
</feature>
<keyword evidence="7" id="KW-1185">Reference proteome</keyword>
<dbReference type="GO" id="GO:0005634">
    <property type="term" value="C:nucleus"/>
    <property type="evidence" value="ECO:0007669"/>
    <property type="project" value="TreeGrafter"/>
</dbReference>
<gene>
    <name evidence="6" type="ORF">F1559_001689</name>
</gene>
<feature type="domain" description="RRM" evidence="5">
    <location>
        <begin position="459"/>
        <end position="531"/>
    </location>
</feature>
<dbReference type="InterPro" id="IPR012677">
    <property type="entry name" value="Nucleotide-bd_a/b_plait_sf"/>
</dbReference>
<dbReference type="Gene3D" id="3.40.50.800">
    <property type="entry name" value="Anticodon-binding domain"/>
    <property type="match status" value="1"/>
</dbReference>
<dbReference type="PANTHER" id="PTHR13968">
    <property type="entry name" value="HETEROGENEOUS NUCLEAR RIBONUCLEOPROTEIN"/>
    <property type="match status" value="1"/>
</dbReference>
<name>A0A7J7ILX9_9RHOD</name>
<dbReference type="InterPro" id="IPR036621">
    <property type="entry name" value="Anticodon-bd_dom_sf"/>
</dbReference>
<dbReference type="OrthoDB" id="5970at2759"/>
<dbReference type="EMBL" id="VWRR01000004">
    <property type="protein sequence ID" value="KAF6004103.1"/>
    <property type="molecule type" value="Genomic_DNA"/>
</dbReference>
<evidence type="ECO:0000313" key="6">
    <source>
        <dbReference type="EMBL" id="KAF6004103.1"/>
    </source>
</evidence>
<evidence type="ECO:0000256" key="3">
    <source>
        <dbReference type="SAM" id="MobiDB-lite"/>
    </source>
</evidence>
<feature type="compositionally biased region" description="Polar residues" evidence="3">
    <location>
        <begin position="407"/>
        <end position="423"/>
    </location>
</feature>
<feature type="compositionally biased region" description="Polar residues" evidence="3">
    <location>
        <begin position="328"/>
        <end position="338"/>
    </location>
</feature>
<feature type="compositionally biased region" description="Polar residues" evidence="3">
    <location>
        <begin position="249"/>
        <end position="261"/>
    </location>
</feature>
<keyword evidence="1 2" id="KW-0694">RNA-binding</keyword>
<protein>
    <recommendedName>
        <fullName evidence="5">RRM domain-containing protein</fullName>
    </recommendedName>
</protein>
<dbReference type="AlphaFoldDB" id="A0A7J7ILX9"/>
<feature type="region of interest" description="Disordered" evidence="3">
    <location>
        <begin position="210"/>
        <end position="431"/>
    </location>
</feature>
<accession>A0A7J7ILX9</accession>
<evidence type="ECO:0000313" key="7">
    <source>
        <dbReference type="Proteomes" id="UP000530660"/>
    </source>
</evidence>
<dbReference type="SMART" id="SM00360">
    <property type="entry name" value="RRM"/>
    <property type="match status" value="1"/>
</dbReference>
<proteinExistence type="predicted"/>
<dbReference type="PROSITE" id="PS50102">
    <property type="entry name" value="RRM"/>
    <property type="match status" value="1"/>
</dbReference>
<feature type="compositionally biased region" description="Basic and acidic residues" evidence="3">
    <location>
        <begin position="262"/>
        <end position="272"/>
    </location>
</feature>
<reference evidence="6 7" key="1">
    <citation type="journal article" date="2020" name="J. Phycol.">
        <title>Comparative genome analysis reveals Cyanidiococcus gen. nov., a new extremophilic red algal genus sister to Cyanidioschyzon (Cyanidioschyzonaceae, Rhodophyta).</title>
        <authorList>
            <person name="Liu S.-L."/>
            <person name="Chiang Y.-R."/>
            <person name="Yoon H.S."/>
            <person name="Fu H.-Y."/>
        </authorList>
    </citation>
    <scope>NUCLEOTIDE SEQUENCE [LARGE SCALE GENOMIC DNA]</scope>
    <source>
        <strain evidence="6 7">THAL066</strain>
    </source>
</reference>
<organism evidence="6 7">
    <name type="scientific">Cyanidiococcus yangmingshanensis</name>
    <dbReference type="NCBI Taxonomy" id="2690220"/>
    <lineage>
        <taxon>Eukaryota</taxon>
        <taxon>Rhodophyta</taxon>
        <taxon>Bangiophyceae</taxon>
        <taxon>Cyanidiales</taxon>
        <taxon>Cyanidiaceae</taxon>
        <taxon>Cyanidiococcus</taxon>
    </lineage>
</organism>
<feature type="chain" id="PRO_5029866805" description="RRM domain-containing protein" evidence="4">
    <location>
        <begin position="22"/>
        <end position="862"/>
    </location>
</feature>
<sequence length="862" mass="91627">MSTTFALHHFVVVVVVARTRSRKPAQSRDRFVSCLTRVFDFLKVAFSEETPSAVRYTENGVRPFSMPRTRRQLAQVDDGEDQASQVRDAAEVNVHKDDQNTTDTPELPTTPQPGAVDLMPERPTSFSSVAESQGDALVPAARVSVEFAAEALSKKDKGQALTGQVVASVSFAEQSLGNDTATSATASPPLSHADHMDTKAVKPAGDVQVDASSKTLGPTPEHETSSSQTMSMPTIPNTADDDIKADHASTCSDLQAPQQAEQDQRWLGDTQERSPVPPPAADDDDDDDDIKEGEDESTDHGDLLDDDNLPPVVRRKRLKLASADSDEATSVPTQTTNAELVASEAEASIESLVSTIPRRTKTVGPSAEAASTSRDPQDQEHADHSDEHPQDADPISEAKEGLDDEQPVTSAPPSEGVSESWSPAEQDDSDKLRPAMSLKEAAEYLQTLPRRHPESTNDARLFIGNLASESTSQVELLSIFSKYGRIMEQPLMLRSYAFIQYDCPESTQLAIRYEQGRLIGGRHLDLSVASGRRGSGSSSNANANDSHHLGSAGSGPEGKRAASNQGMNRRKRDASTMDMGGPRPPPRPGAPYVRILVIGTTSRPMAHAMQNVIRSLGISTDVAYIFSTHLGTALKEAYAQCVRYMIVVTSKDASKGACSLRTYEKTGYEHAGGGNIMPFHEALAIIFREERINLPVPPAAYTVAAAAAAATTTMSLPSAGGGDATNMPTTLPGAAPGMTSAPATIAATTPYGYPNPMVSAPGPMPYPFASMPPGYLYGPPPPSAPNASAGVSVQRGYHPGYMAGLPPAGIQSTDDASSAYTGFWERLVRSKPGVCGAARSRYEPSQAAACHVATVPAAECFC</sequence>
<feature type="compositionally biased region" description="Low complexity" evidence="3">
    <location>
        <begin position="529"/>
        <end position="544"/>
    </location>
</feature>
<feature type="region of interest" description="Disordered" evidence="3">
    <location>
        <begin position="93"/>
        <end position="115"/>
    </location>
</feature>
<feature type="signal peptide" evidence="4">
    <location>
        <begin position="1"/>
        <end position="21"/>
    </location>
</feature>
<evidence type="ECO:0000259" key="5">
    <source>
        <dbReference type="PROSITE" id="PS50102"/>
    </source>
</evidence>
<dbReference type="SUPFAM" id="SSF54928">
    <property type="entry name" value="RNA-binding domain, RBD"/>
    <property type="match status" value="1"/>
</dbReference>
<dbReference type="InterPro" id="IPR051186">
    <property type="entry name" value="RRM_HNRPC/RALY_subfam"/>
</dbReference>
<comment type="caution">
    <text evidence="6">The sequence shown here is derived from an EMBL/GenBank/DDBJ whole genome shotgun (WGS) entry which is preliminary data.</text>
</comment>
<dbReference type="PANTHER" id="PTHR13968:SF26">
    <property type="entry name" value="RRM DOMAIN-CONTAINING PROTEIN"/>
    <property type="match status" value="1"/>
</dbReference>
<dbReference type="Proteomes" id="UP000530660">
    <property type="component" value="Unassembled WGS sequence"/>
</dbReference>